<dbReference type="EMBL" id="SDPO01000003">
    <property type="protein sequence ID" value="RXZ47297.1"/>
    <property type="molecule type" value="Genomic_DNA"/>
</dbReference>
<accession>A0A4Q2JM59</accession>
<dbReference type="OrthoDB" id="9155413at2"/>
<dbReference type="InterPro" id="IPR036390">
    <property type="entry name" value="WH_DNA-bd_sf"/>
</dbReference>
<keyword evidence="4" id="KW-1185">Reference proteome</keyword>
<dbReference type="PANTHER" id="PTHR33164:SF57">
    <property type="entry name" value="MARR-FAMILY TRANSCRIPTIONAL REGULATOR"/>
    <property type="match status" value="1"/>
</dbReference>
<sequence length="221" mass="23201">MKKTTPPWSPMPSITRDVPPAASTSGMFGRVSPSAGSVMVPDIDDLGSGRMAGRKPGCVNSQPGCLSCQGGCLMHGDALREFEVASRHDLTHTVGAVSRALTAAIFRRLAERGYGDVHQSQVAVFSALDPEGTRVSTLAARAGISRQAMSALVRTLTAAGYVTAESDPTDQRATIVRLDRRGAEFCRAAVVASGEANAEIERALGPARTAQLREILRLLGG</sequence>
<evidence type="ECO:0000256" key="1">
    <source>
        <dbReference type="SAM" id="MobiDB-lite"/>
    </source>
</evidence>
<name>A0A4Q2JM59_9MICO</name>
<dbReference type="InterPro" id="IPR000835">
    <property type="entry name" value="HTH_MarR-typ"/>
</dbReference>
<dbReference type="InterPro" id="IPR036388">
    <property type="entry name" value="WH-like_DNA-bd_sf"/>
</dbReference>
<evidence type="ECO:0000313" key="3">
    <source>
        <dbReference type="EMBL" id="RXZ47297.1"/>
    </source>
</evidence>
<evidence type="ECO:0000259" key="2">
    <source>
        <dbReference type="PROSITE" id="PS50995"/>
    </source>
</evidence>
<dbReference type="GO" id="GO:0003700">
    <property type="term" value="F:DNA-binding transcription factor activity"/>
    <property type="evidence" value="ECO:0007669"/>
    <property type="project" value="InterPro"/>
</dbReference>
<dbReference type="Pfam" id="PF12802">
    <property type="entry name" value="MarR_2"/>
    <property type="match status" value="1"/>
</dbReference>
<dbReference type="InterPro" id="IPR039422">
    <property type="entry name" value="MarR/SlyA-like"/>
</dbReference>
<dbReference type="Proteomes" id="UP000292935">
    <property type="component" value="Unassembled WGS sequence"/>
</dbReference>
<dbReference type="PROSITE" id="PS50995">
    <property type="entry name" value="HTH_MARR_2"/>
    <property type="match status" value="1"/>
</dbReference>
<reference evidence="3 4" key="1">
    <citation type="submission" date="2019-01" db="EMBL/GenBank/DDBJ databases">
        <authorList>
            <person name="Li J."/>
        </authorList>
    </citation>
    <scope>NUCLEOTIDE SEQUENCE [LARGE SCALE GENOMIC DNA]</scope>
    <source>
        <strain evidence="3 4">CCUG 35506</strain>
    </source>
</reference>
<organism evidence="3 4">
    <name type="scientific">Agromyces fucosus</name>
    <dbReference type="NCBI Taxonomy" id="41985"/>
    <lineage>
        <taxon>Bacteria</taxon>
        <taxon>Bacillati</taxon>
        <taxon>Actinomycetota</taxon>
        <taxon>Actinomycetes</taxon>
        <taxon>Micrococcales</taxon>
        <taxon>Microbacteriaceae</taxon>
        <taxon>Agromyces</taxon>
    </lineage>
</organism>
<dbReference type="Gene3D" id="1.10.10.10">
    <property type="entry name" value="Winged helix-like DNA-binding domain superfamily/Winged helix DNA-binding domain"/>
    <property type="match status" value="1"/>
</dbReference>
<dbReference type="SMART" id="SM00347">
    <property type="entry name" value="HTH_MARR"/>
    <property type="match status" value="1"/>
</dbReference>
<gene>
    <name evidence="3" type="ORF">ESP57_11995</name>
</gene>
<protein>
    <submittedName>
        <fullName evidence="3">MarR family transcriptional regulator</fullName>
    </submittedName>
</protein>
<dbReference type="AlphaFoldDB" id="A0A4Q2JM59"/>
<feature type="region of interest" description="Disordered" evidence="1">
    <location>
        <begin position="1"/>
        <end position="34"/>
    </location>
</feature>
<dbReference type="SUPFAM" id="SSF46785">
    <property type="entry name" value="Winged helix' DNA-binding domain"/>
    <property type="match status" value="1"/>
</dbReference>
<comment type="caution">
    <text evidence="3">The sequence shown here is derived from an EMBL/GenBank/DDBJ whole genome shotgun (WGS) entry which is preliminary data.</text>
</comment>
<feature type="domain" description="HTH marR-type" evidence="2">
    <location>
        <begin position="87"/>
        <end position="221"/>
    </location>
</feature>
<dbReference type="GO" id="GO:0006950">
    <property type="term" value="P:response to stress"/>
    <property type="evidence" value="ECO:0007669"/>
    <property type="project" value="TreeGrafter"/>
</dbReference>
<proteinExistence type="predicted"/>
<dbReference type="PANTHER" id="PTHR33164">
    <property type="entry name" value="TRANSCRIPTIONAL REGULATOR, MARR FAMILY"/>
    <property type="match status" value="1"/>
</dbReference>
<evidence type="ECO:0000313" key="4">
    <source>
        <dbReference type="Proteomes" id="UP000292935"/>
    </source>
</evidence>